<dbReference type="Pfam" id="PF00144">
    <property type="entry name" value="Beta-lactamase"/>
    <property type="match status" value="1"/>
</dbReference>
<dbReference type="KEGG" id="mant:BHD05_09085"/>
<protein>
    <recommendedName>
        <fullName evidence="1">Beta-lactamase-related domain-containing protein</fullName>
    </recommendedName>
</protein>
<name>A0A7L5AK83_9MICO</name>
<dbReference type="EMBL" id="CP017146">
    <property type="protein sequence ID" value="QHO69774.1"/>
    <property type="molecule type" value="Genomic_DNA"/>
</dbReference>
<dbReference type="InterPro" id="IPR012338">
    <property type="entry name" value="Beta-lactam/transpept-like"/>
</dbReference>
<organism evidence="2 3">
    <name type="scientific">Marisediminicola antarctica</name>
    <dbReference type="NCBI Taxonomy" id="674079"/>
    <lineage>
        <taxon>Bacteria</taxon>
        <taxon>Bacillati</taxon>
        <taxon>Actinomycetota</taxon>
        <taxon>Actinomycetes</taxon>
        <taxon>Micrococcales</taxon>
        <taxon>Microbacteriaceae</taxon>
        <taxon>Marisediminicola</taxon>
    </lineage>
</organism>
<sequence length="70" mass="7159">MRANLPADWIVGDKSGAGGYGTRNDIALVYPTDSAPIVIAVLSSRAQVDADYDDRLIAEAAAAAIAALGL</sequence>
<dbReference type="InterPro" id="IPR001466">
    <property type="entry name" value="Beta-lactam-related"/>
</dbReference>
<gene>
    <name evidence="2" type="ORF">BHD05_09085</name>
</gene>
<accession>A0A7L5AK83</accession>
<evidence type="ECO:0000313" key="2">
    <source>
        <dbReference type="EMBL" id="QHO69774.1"/>
    </source>
</evidence>
<dbReference type="SUPFAM" id="SSF56601">
    <property type="entry name" value="beta-lactamase/transpeptidase-like"/>
    <property type="match status" value="1"/>
</dbReference>
<dbReference type="AlphaFoldDB" id="A0A7L5AK83"/>
<proteinExistence type="predicted"/>
<dbReference type="Proteomes" id="UP000464507">
    <property type="component" value="Chromosome"/>
</dbReference>
<evidence type="ECO:0000259" key="1">
    <source>
        <dbReference type="Pfam" id="PF00144"/>
    </source>
</evidence>
<keyword evidence="3" id="KW-1185">Reference proteome</keyword>
<dbReference type="Gene3D" id="3.40.710.10">
    <property type="entry name" value="DD-peptidase/beta-lactamase superfamily"/>
    <property type="match status" value="1"/>
</dbReference>
<feature type="domain" description="Beta-lactamase-related" evidence="1">
    <location>
        <begin position="1"/>
        <end position="61"/>
    </location>
</feature>
<evidence type="ECO:0000313" key="3">
    <source>
        <dbReference type="Proteomes" id="UP000464507"/>
    </source>
</evidence>
<reference evidence="2 3" key="1">
    <citation type="submission" date="2016-09" db="EMBL/GenBank/DDBJ databases">
        <title>Complete genome sequence of microbes from the polar regions.</title>
        <authorList>
            <person name="Liao L."/>
            <person name="Chen B."/>
        </authorList>
    </citation>
    <scope>NUCLEOTIDE SEQUENCE [LARGE SCALE GENOMIC DNA]</scope>
    <source>
        <strain evidence="2 3">ZS314</strain>
    </source>
</reference>